<dbReference type="PANTHER" id="PTHR35809">
    <property type="entry name" value="ARCHAETIDYLSERINE DECARBOXYLASE PROENZYME-RELATED"/>
    <property type="match status" value="1"/>
</dbReference>
<dbReference type="PANTHER" id="PTHR35809:SF1">
    <property type="entry name" value="ARCHAETIDYLSERINE DECARBOXYLASE PROENZYME-RELATED"/>
    <property type="match status" value="1"/>
</dbReference>
<keyword evidence="6" id="KW-0865">Zymogen</keyword>
<accession>A0A4Q1AVP3</accession>
<keyword evidence="13" id="KW-1185">Reference proteome</keyword>
<evidence type="ECO:0000256" key="10">
    <source>
        <dbReference type="ARBA" id="ARBA00023317"/>
    </source>
</evidence>
<dbReference type="OrthoDB" id="5348147at2"/>
<evidence type="ECO:0000313" key="12">
    <source>
        <dbReference type="EMBL" id="RXK11949.1"/>
    </source>
</evidence>
<evidence type="ECO:0000256" key="8">
    <source>
        <dbReference type="ARBA" id="ARBA00023239"/>
    </source>
</evidence>
<feature type="transmembrane region" description="Helical" evidence="11">
    <location>
        <begin position="14"/>
        <end position="47"/>
    </location>
</feature>
<dbReference type="GO" id="GO:0004609">
    <property type="term" value="F:phosphatidylserine decarboxylase activity"/>
    <property type="evidence" value="ECO:0007669"/>
    <property type="project" value="InterPro"/>
</dbReference>
<name>A0A4Q1AVP3_9BACT</name>
<evidence type="ECO:0000256" key="2">
    <source>
        <dbReference type="ARBA" id="ARBA00022516"/>
    </source>
</evidence>
<evidence type="ECO:0000256" key="5">
    <source>
        <dbReference type="ARBA" id="ARBA00023136"/>
    </source>
</evidence>
<evidence type="ECO:0000256" key="11">
    <source>
        <dbReference type="SAM" id="Phobius"/>
    </source>
</evidence>
<comment type="caution">
    <text evidence="12">The sequence shown here is derived from an EMBL/GenBank/DDBJ whole genome shotgun (WGS) entry which is preliminary data.</text>
</comment>
<dbReference type="GO" id="GO:0008654">
    <property type="term" value="P:phospholipid biosynthetic process"/>
    <property type="evidence" value="ECO:0007669"/>
    <property type="project" value="UniProtKB-KW"/>
</dbReference>
<dbReference type="EMBL" id="NXIE01000005">
    <property type="protein sequence ID" value="RXK11949.1"/>
    <property type="molecule type" value="Genomic_DNA"/>
</dbReference>
<keyword evidence="10" id="KW-0670">Pyruvate</keyword>
<proteinExistence type="predicted"/>
<gene>
    <name evidence="12" type="ORF">CP965_12285</name>
</gene>
<evidence type="ECO:0000256" key="7">
    <source>
        <dbReference type="ARBA" id="ARBA00023209"/>
    </source>
</evidence>
<evidence type="ECO:0000256" key="9">
    <source>
        <dbReference type="ARBA" id="ARBA00023264"/>
    </source>
</evidence>
<keyword evidence="4" id="KW-0443">Lipid metabolism</keyword>
<dbReference type="Pfam" id="PF02666">
    <property type="entry name" value="PS_Dcarbxylase"/>
    <property type="match status" value="1"/>
</dbReference>
<organism evidence="12 13">
    <name type="scientific">Halarcobacter mediterraneus</name>
    <dbReference type="NCBI Taxonomy" id="2023153"/>
    <lineage>
        <taxon>Bacteria</taxon>
        <taxon>Pseudomonadati</taxon>
        <taxon>Campylobacterota</taxon>
        <taxon>Epsilonproteobacteria</taxon>
        <taxon>Campylobacterales</taxon>
        <taxon>Arcobacteraceae</taxon>
        <taxon>Halarcobacter</taxon>
    </lineage>
</organism>
<keyword evidence="11" id="KW-0812">Transmembrane</keyword>
<dbReference type="AlphaFoldDB" id="A0A4Q1AVP3"/>
<protein>
    <recommendedName>
        <fullName evidence="14">Phosphatidylserine decarboxylase</fullName>
    </recommendedName>
</protein>
<keyword evidence="9" id="KW-1208">Phospholipid metabolism</keyword>
<evidence type="ECO:0000256" key="4">
    <source>
        <dbReference type="ARBA" id="ARBA00023098"/>
    </source>
</evidence>
<evidence type="ECO:0000256" key="6">
    <source>
        <dbReference type="ARBA" id="ARBA00023145"/>
    </source>
</evidence>
<evidence type="ECO:0000256" key="1">
    <source>
        <dbReference type="ARBA" id="ARBA00022475"/>
    </source>
</evidence>
<evidence type="ECO:0000256" key="3">
    <source>
        <dbReference type="ARBA" id="ARBA00022793"/>
    </source>
</evidence>
<evidence type="ECO:0000313" key="13">
    <source>
        <dbReference type="Proteomes" id="UP000289718"/>
    </source>
</evidence>
<dbReference type="RefSeq" id="WP_129062402.1">
    <property type="nucleotide sequence ID" value="NZ_NXIE01000005.1"/>
</dbReference>
<keyword evidence="7" id="KW-0594">Phospholipid biosynthesis</keyword>
<sequence>MLNKLIAKEGYKSIFSFLILTIVFLIIDCDFLSFVLFALTLWFIFIYRNNRFIKNYDEEDIVSPISGRISSIDIKKDKKLIYIDVSLFDNHILRAVKSGDFTVKTTRGTYTFLDSLKAKKLNEKIEIKYKDIKIELITSLFSNRTEIFESSALKGDKLAVFLNGQVVIELDNSKELLVNIGNKLHSGKTVIARNQ</sequence>
<reference evidence="12 13" key="1">
    <citation type="submission" date="2017-09" db="EMBL/GenBank/DDBJ databases">
        <title>Genomics of the genus Arcobacter.</title>
        <authorList>
            <person name="Perez-Cataluna A."/>
            <person name="Figueras M.J."/>
            <person name="Salas-Masso N."/>
        </authorList>
    </citation>
    <scope>NUCLEOTIDE SEQUENCE [LARGE SCALE GENOMIC DNA]</scope>
    <source>
        <strain evidence="12 13">F156-34</strain>
    </source>
</reference>
<dbReference type="Proteomes" id="UP000289718">
    <property type="component" value="Unassembled WGS sequence"/>
</dbReference>
<evidence type="ECO:0008006" key="14">
    <source>
        <dbReference type="Google" id="ProtNLM"/>
    </source>
</evidence>
<keyword evidence="11" id="KW-1133">Transmembrane helix</keyword>
<keyword evidence="5 11" id="KW-0472">Membrane</keyword>
<dbReference type="InterPro" id="IPR003817">
    <property type="entry name" value="PS_Dcarbxylase"/>
</dbReference>
<keyword evidence="1" id="KW-1003">Cell membrane</keyword>
<keyword evidence="2" id="KW-0444">Lipid biosynthesis</keyword>
<keyword evidence="3" id="KW-0210">Decarboxylase</keyword>
<keyword evidence="8" id="KW-0456">Lyase</keyword>
<dbReference type="InterPro" id="IPR033175">
    <property type="entry name" value="PSD-A"/>
</dbReference>